<dbReference type="RefSeq" id="WP_015819596.1">
    <property type="nucleotide sequence ID" value="NC_012997.1"/>
</dbReference>
<dbReference type="SUPFAM" id="SSF160582">
    <property type="entry name" value="MbtH-like"/>
    <property type="match status" value="1"/>
</dbReference>
<dbReference type="GO" id="GO:0005829">
    <property type="term" value="C:cytosol"/>
    <property type="evidence" value="ECO:0007669"/>
    <property type="project" value="TreeGrafter"/>
</dbReference>
<dbReference type="KEGG" id="ttu:TERTU_2283"/>
<dbReference type="InterPro" id="IPR037407">
    <property type="entry name" value="MLP_fam"/>
</dbReference>
<dbReference type="eggNOG" id="COG3251">
    <property type="taxonomic scope" value="Bacteria"/>
</dbReference>
<reference evidence="2 3" key="1">
    <citation type="journal article" date="2009" name="PLoS ONE">
        <title>The complete genome of Teredinibacter turnerae T7901: an intracellular endosymbiont of marine wood-boring bivalves (shipworms).</title>
        <authorList>
            <person name="Yang J.C."/>
            <person name="Madupu R."/>
            <person name="Durkin A.S."/>
            <person name="Ekborg N.A."/>
            <person name="Pedamallu C.S."/>
            <person name="Hostetler J.B."/>
            <person name="Radune D."/>
            <person name="Toms B.S."/>
            <person name="Henrissat B."/>
            <person name="Coutinho P.M."/>
            <person name="Schwarz S."/>
            <person name="Field L."/>
            <person name="Trindade-Silva A.E."/>
            <person name="Soares C.A.G."/>
            <person name="Elshahawi S."/>
            <person name="Hanora A."/>
            <person name="Schmidt E.W."/>
            <person name="Haygood M.G."/>
            <person name="Posfai J."/>
            <person name="Benner J."/>
            <person name="Madinger C."/>
            <person name="Nove J."/>
            <person name="Anton B."/>
            <person name="Chaudhary K."/>
            <person name="Foster J."/>
            <person name="Holman A."/>
            <person name="Kumar S."/>
            <person name="Lessard P.A."/>
            <person name="Luyten Y.A."/>
            <person name="Slatko B."/>
            <person name="Wood N."/>
            <person name="Wu B."/>
            <person name="Teplitski M."/>
            <person name="Mougous J.D."/>
            <person name="Ward N."/>
            <person name="Eisen J.A."/>
            <person name="Badger J.H."/>
            <person name="Distel D.L."/>
        </authorList>
    </citation>
    <scope>NUCLEOTIDE SEQUENCE [LARGE SCALE GENOMIC DNA]</scope>
    <source>
        <strain evidence="3">ATCC 39867 / T7901</strain>
    </source>
</reference>
<dbReference type="SMART" id="SM00923">
    <property type="entry name" value="MbtH"/>
    <property type="match status" value="1"/>
</dbReference>
<dbReference type="InterPro" id="IPR005153">
    <property type="entry name" value="MbtH-like_dom"/>
</dbReference>
<dbReference type="Gene3D" id="3.90.820.10">
    <property type="entry name" value="Structural Genomics, Unknown Function 30-nov-00 1gh9 Mol_id"/>
    <property type="match status" value="1"/>
</dbReference>
<dbReference type="InterPro" id="IPR038020">
    <property type="entry name" value="MbtH-like_sf"/>
</dbReference>
<name>C5BK39_TERTT</name>
<gene>
    <name evidence="2" type="ordered locus">TERTU_2283</name>
</gene>
<dbReference type="Pfam" id="PF03621">
    <property type="entry name" value="MbtH"/>
    <property type="match status" value="1"/>
</dbReference>
<dbReference type="AlphaFoldDB" id="C5BK39"/>
<protein>
    <submittedName>
        <fullName evidence="2">MbtH-like protein</fullName>
    </submittedName>
</protein>
<accession>C5BK39</accession>
<sequence length="62" mass="7208">MSELSDLYYVVVNHEEQYSIWNSKKEIPGGWVSVGEPMSKDACLSYIETHWTDMRPLSLRNS</sequence>
<evidence type="ECO:0000313" key="3">
    <source>
        <dbReference type="Proteomes" id="UP000009080"/>
    </source>
</evidence>
<dbReference type="Proteomes" id="UP000009080">
    <property type="component" value="Chromosome"/>
</dbReference>
<dbReference type="EMBL" id="CP001614">
    <property type="protein sequence ID" value="ACR13482.1"/>
    <property type="molecule type" value="Genomic_DNA"/>
</dbReference>
<dbReference type="HOGENOM" id="CLU_181321_0_1_6"/>
<proteinExistence type="predicted"/>
<evidence type="ECO:0000313" key="2">
    <source>
        <dbReference type="EMBL" id="ACR13482.1"/>
    </source>
</evidence>
<dbReference type="STRING" id="377629.TERTU_2283"/>
<organism evidence="2 3">
    <name type="scientific">Teredinibacter turnerae (strain ATCC 39867 / T7901)</name>
    <dbReference type="NCBI Taxonomy" id="377629"/>
    <lineage>
        <taxon>Bacteria</taxon>
        <taxon>Pseudomonadati</taxon>
        <taxon>Pseudomonadota</taxon>
        <taxon>Gammaproteobacteria</taxon>
        <taxon>Cellvibrionales</taxon>
        <taxon>Cellvibrionaceae</taxon>
        <taxon>Teredinibacter</taxon>
    </lineage>
</organism>
<dbReference type="PANTHER" id="PTHR38444:SF1">
    <property type="entry name" value="ENTEROBACTIN BIOSYNTHESIS PROTEIN YBDZ"/>
    <property type="match status" value="1"/>
</dbReference>
<feature type="domain" description="MbtH-like" evidence="1">
    <location>
        <begin position="1"/>
        <end position="49"/>
    </location>
</feature>
<keyword evidence="3" id="KW-1185">Reference proteome</keyword>
<dbReference type="OrthoDB" id="7584480at2"/>
<dbReference type="GO" id="GO:0019290">
    <property type="term" value="P:siderophore biosynthetic process"/>
    <property type="evidence" value="ECO:0007669"/>
    <property type="project" value="TreeGrafter"/>
</dbReference>
<dbReference type="PANTHER" id="PTHR38444">
    <property type="entry name" value="ENTEROBACTIN BIOSYNTHESIS PROTEIN YBDZ"/>
    <property type="match status" value="1"/>
</dbReference>
<evidence type="ECO:0000259" key="1">
    <source>
        <dbReference type="SMART" id="SM00923"/>
    </source>
</evidence>